<dbReference type="Proteomes" id="UP000811246">
    <property type="component" value="Chromosome 5"/>
</dbReference>
<dbReference type="InterPro" id="IPR001971">
    <property type="entry name" value="Ribosomal_uS11"/>
</dbReference>
<protein>
    <recommendedName>
        <fullName evidence="6">Ribosomal protein S11</fullName>
    </recommendedName>
</protein>
<dbReference type="GO" id="GO:0006412">
    <property type="term" value="P:translation"/>
    <property type="evidence" value="ECO:0007669"/>
    <property type="project" value="InterPro"/>
</dbReference>
<dbReference type="EMBL" id="CM031829">
    <property type="protein sequence ID" value="KAG6714210.1"/>
    <property type="molecule type" value="Genomic_DNA"/>
</dbReference>
<dbReference type="GO" id="GO:0003735">
    <property type="term" value="F:structural constituent of ribosome"/>
    <property type="evidence" value="ECO:0007669"/>
    <property type="project" value="InterPro"/>
</dbReference>
<dbReference type="EMBL" id="CM031829">
    <property type="protein sequence ID" value="KAG6714211.1"/>
    <property type="molecule type" value="Genomic_DNA"/>
</dbReference>
<dbReference type="FunFam" id="3.30.420.80:FF:000014">
    <property type="entry name" value="Probable ribosomal protein S11, mitochondrial"/>
    <property type="match status" value="1"/>
</dbReference>
<evidence type="ECO:0000256" key="1">
    <source>
        <dbReference type="ARBA" id="ARBA00006194"/>
    </source>
</evidence>
<name>A0A922F178_CARIL</name>
<keyword evidence="3" id="KW-0687">Ribonucleoprotein</keyword>
<evidence type="ECO:0000313" key="4">
    <source>
        <dbReference type="EMBL" id="KAG6714211.1"/>
    </source>
</evidence>
<evidence type="ECO:0000256" key="2">
    <source>
        <dbReference type="ARBA" id="ARBA00022980"/>
    </source>
</evidence>
<accession>A0A922F178</accession>
<comment type="similarity">
    <text evidence="1">Belongs to the universal ribosomal protein uS11 family.</text>
</comment>
<dbReference type="PANTHER" id="PTHR11759">
    <property type="entry name" value="40S RIBOSOMAL PROTEIN S14/30S RIBOSOMAL PROTEIN S11"/>
    <property type="match status" value="1"/>
</dbReference>
<proteinExistence type="inferred from homology"/>
<dbReference type="InterPro" id="IPR036967">
    <property type="entry name" value="Ribosomal_uS11_sf"/>
</dbReference>
<organism evidence="4 5">
    <name type="scientific">Carya illinoinensis</name>
    <name type="common">Pecan</name>
    <dbReference type="NCBI Taxonomy" id="32201"/>
    <lineage>
        <taxon>Eukaryota</taxon>
        <taxon>Viridiplantae</taxon>
        <taxon>Streptophyta</taxon>
        <taxon>Embryophyta</taxon>
        <taxon>Tracheophyta</taxon>
        <taxon>Spermatophyta</taxon>
        <taxon>Magnoliopsida</taxon>
        <taxon>eudicotyledons</taxon>
        <taxon>Gunneridae</taxon>
        <taxon>Pentapetalae</taxon>
        <taxon>rosids</taxon>
        <taxon>fabids</taxon>
        <taxon>Fagales</taxon>
        <taxon>Juglandaceae</taxon>
        <taxon>Carya</taxon>
    </lineage>
</organism>
<sequence length="290" mass="31748">MYPYAASSSIFRCRATAHSFSAAFSASSSSSLISLFATKPISLMRCYGGLGQLSGASRSEEVKSFSTDSPRVLQGCIGGHHSSQSFARGGFARTSGLSSAAMDVKNNVSAPYALCFRSFIYSASGRNFEPGRGSKSMNFVRGIIEEDGKDLMDFRGGSQLSRYTLEQNADIVHLKLLRNNTFVTVTDSKGNTKCKASAGCLPELKGGAKMSRYAAEATSEHVGRMSRNMGLKSVVMKVKGFTYFKKKRQAIMSWREGFTNSRGVQNPIVYIEDTTRRPHNGCRLPKRRRI</sequence>
<keyword evidence="2" id="KW-0689">Ribosomal protein</keyword>
<dbReference type="Gene3D" id="3.30.420.80">
    <property type="entry name" value="Ribosomal protein S11"/>
    <property type="match status" value="1"/>
</dbReference>
<reference evidence="4" key="1">
    <citation type="submission" date="2021-01" db="EMBL/GenBank/DDBJ databases">
        <authorList>
            <person name="Lovell J.T."/>
            <person name="Bentley N."/>
            <person name="Bhattarai G."/>
            <person name="Jenkins J.W."/>
            <person name="Sreedasyam A."/>
            <person name="Alarcon Y."/>
            <person name="Bock C."/>
            <person name="Boston L."/>
            <person name="Carlson J."/>
            <person name="Cervantes K."/>
            <person name="Clermont K."/>
            <person name="Krom N."/>
            <person name="Kubenka K."/>
            <person name="Mamidi S."/>
            <person name="Mattison C."/>
            <person name="Monteros M."/>
            <person name="Pisani C."/>
            <person name="Plott C."/>
            <person name="Rajasekar S."/>
            <person name="Rhein H.S."/>
            <person name="Rohla C."/>
            <person name="Song M."/>
            <person name="Hilaire R.S."/>
            <person name="Shu S."/>
            <person name="Wells L."/>
            <person name="Wang X."/>
            <person name="Webber J."/>
            <person name="Heerema R.J."/>
            <person name="Klein P."/>
            <person name="Conner P."/>
            <person name="Grauke L."/>
            <person name="Grimwood J."/>
            <person name="Schmutz J."/>
            <person name="Randall J.J."/>
        </authorList>
    </citation>
    <scope>NUCLEOTIDE SEQUENCE</scope>
    <source>
        <tissue evidence="4">Leaf</tissue>
    </source>
</reference>
<evidence type="ECO:0008006" key="6">
    <source>
        <dbReference type="Google" id="ProtNLM"/>
    </source>
</evidence>
<evidence type="ECO:0000256" key="3">
    <source>
        <dbReference type="ARBA" id="ARBA00023274"/>
    </source>
</evidence>
<dbReference type="Pfam" id="PF00411">
    <property type="entry name" value="Ribosomal_S11"/>
    <property type="match status" value="1"/>
</dbReference>
<comment type="caution">
    <text evidence="4">The sequence shown here is derived from an EMBL/GenBank/DDBJ whole genome shotgun (WGS) entry which is preliminary data.</text>
</comment>
<dbReference type="EMBL" id="CM031829">
    <property type="protein sequence ID" value="KAG6714209.1"/>
    <property type="molecule type" value="Genomic_DNA"/>
</dbReference>
<dbReference type="EMBL" id="CM031829">
    <property type="protein sequence ID" value="KAG6714208.1"/>
    <property type="molecule type" value="Genomic_DNA"/>
</dbReference>
<dbReference type="GO" id="GO:0005840">
    <property type="term" value="C:ribosome"/>
    <property type="evidence" value="ECO:0007669"/>
    <property type="project" value="UniProtKB-KW"/>
</dbReference>
<dbReference type="AlphaFoldDB" id="A0A922F178"/>
<gene>
    <name evidence="4" type="ORF">I3842_05G192900</name>
</gene>
<dbReference type="OrthoDB" id="1654884at2759"/>
<evidence type="ECO:0000313" key="5">
    <source>
        <dbReference type="Proteomes" id="UP000811246"/>
    </source>
</evidence>
<dbReference type="HAMAP" id="MF_01310">
    <property type="entry name" value="Ribosomal_uS11"/>
    <property type="match status" value="1"/>
</dbReference>
<dbReference type="GO" id="GO:1990904">
    <property type="term" value="C:ribonucleoprotein complex"/>
    <property type="evidence" value="ECO:0007669"/>
    <property type="project" value="UniProtKB-KW"/>
</dbReference>
<dbReference type="SUPFAM" id="SSF53137">
    <property type="entry name" value="Translational machinery components"/>
    <property type="match status" value="1"/>
</dbReference>